<keyword evidence="1" id="KW-1133">Transmembrane helix</keyword>
<keyword evidence="1" id="KW-0472">Membrane</keyword>
<reference evidence="3 5" key="2">
    <citation type="submission" date="2020-10" db="EMBL/GenBank/DDBJ databases">
        <title>Janibacter indicus TT2 genome sequence.</title>
        <authorList>
            <person name="Lee K."/>
            <person name="Ganzorig M."/>
        </authorList>
    </citation>
    <scope>NUCLEOTIDE SEQUENCE [LARGE SCALE GENOMIC DNA]</scope>
    <source>
        <strain evidence="3 5">TT2</strain>
    </source>
</reference>
<sequence length="209" mass="22929">MTGSWRGAEPETVFEAHPRLREHARLGGCLLAPAGFLVAAIFVVLGLTGVIPYDPVGDWGWTLLILAGAVVMATVIPRSFIQAAELKLRQPFVEIHPDAISYVGSRIPDFAIRAVLRADLPSHNGENSRWQRGDTFYVLVRREQLGFTRSDGTMHTKKGQIDIAIDEALDPVRMSRAVIAHLEATGIPFVDCGTDLGQLVDAAKRYDRS</sequence>
<evidence type="ECO:0000256" key="1">
    <source>
        <dbReference type="SAM" id="Phobius"/>
    </source>
</evidence>
<reference evidence="2 4" key="1">
    <citation type="submission" date="2015-11" db="EMBL/GenBank/DDBJ databases">
        <authorList>
            <person name="Zhang Y."/>
            <person name="Guo Z."/>
        </authorList>
    </citation>
    <scope>NUCLEOTIDE SEQUENCE [LARGE SCALE GENOMIC DNA]</scope>
    <source>
        <strain evidence="2 4">YFY001</strain>
    </source>
</reference>
<feature type="transmembrane region" description="Helical" evidence="1">
    <location>
        <begin position="29"/>
        <end position="53"/>
    </location>
</feature>
<dbReference type="Proteomes" id="UP000593998">
    <property type="component" value="Chromosome"/>
</dbReference>
<dbReference type="KEGG" id="jte:ASJ30_00710"/>
<evidence type="ECO:0000313" key="2">
    <source>
        <dbReference type="EMBL" id="APH00232.1"/>
    </source>
</evidence>
<proteinExistence type="predicted"/>
<name>A0A1L3MCY3_9MICO</name>
<dbReference type="Proteomes" id="UP000182938">
    <property type="component" value="Chromosome"/>
</dbReference>
<organism evidence="2 4">
    <name type="scientific">Janibacter indicus</name>
    <dbReference type="NCBI Taxonomy" id="857417"/>
    <lineage>
        <taxon>Bacteria</taxon>
        <taxon>Bacillati</taxon>
        <taxon>Actinomycetota</taxon>
        <taxon>Actinomycetes</taxon>
        <taxon>Micrococcales</taxon>
        <taxon>Intrasporangiaceae</taxon>
        <taxon>Janibacter</taxon>
    </lineage>
</organism>
<evidence type="ECO:0000313" key="4">
    <source>
        <dbReference type="Proteomes" id="UP000182938"/>
    </source>
</evidence>
<gene>
    <name evidence="2" type="ORF">ASJ30_00710</name>
    <name evidence="3" type="ORF">IGS73_00700</name>
</gene>
<feature type="transmembrane region" description="Helical" evidence="1">
    <location>
        <begin position="59"/>
        <end position="81"/>
    </location>
</feature>
<dbReference type="EMBL" id="CP062789">
    <property type="protein sequence ID" value="QOK23006.1"/>
    <property type="molecule type" value="Genomic_DNA"/>
</dbReference>
<protein>
    <submittedName>
        <fullName evidence="2">Uncharacterized protein</fullName>
    </submittedName>
</protein>
<dbReference type="RefSeq" id="WP_072623411.1">
    <property type="nucleotide sequence ID" value="NZ_CP013290.1"/>
</dbReference>
<keyword evidence="4" id="KW-1185">Reference proteome</keyword>
<dbReference type="AlphaFoldDB" id="A0A1L3MCY3"/>
<dbReference type="EMBL" id="CP013290">
    <property type="protein sequence ID" value="APH00232.1"/>
    <property type="molecule type" value="Genomic_DNA"/>
</dbReference>
<keyword evidence="1" id="KW-0812">Transmembrane</keyword>
<accession>A0A1L3MCY3</accession>
<evidence type="ECO:0000313" key="5">
    <source>
        <dbReference type="Proteomes" id="UP000593998"/>
    </source>
</evidence>
<evidence type="ECO:0000313" key="3">
    <source>
        <dbReference type="EMBL" id="QOK23006.1"/>
    </source>
</evidence>